<comment type="similarity">
    <text evidence="1">Belongs to the 'GDXG' lipolytic enzyme family.</text>
</comment>
<dbReference type="RefSeq" id="WP_106000474.1">
    <property type="nucleotide sequence ID" value="NZ_CM009578.1"/>
</dbReference>
<dbReference type="EMBL" id="PHFW01000003">
    <property type="protein sequence ID" value="PQM27105.1"/>
    <property type="molecule type" value="Genomic_DNA"/>
</dbReference>
<evidence type="ECO:0000259" key="4">
    <source>
        <dbReference type="Pfam" id="PF07859"/>
    </source>
</evidence>
<dbReference type="OrthoDB" id="9806180at2"/>
<gene>
    <name evidence="5" type="ORF">CVO77_19345</name>
</gene>
<dbReference type="Gene3D" id="3.40.50.1820">
    <property type="entry name" value="alpha/beta hydrolase"/>
    <property type="match status" value="1"/>
</dbReference>
<dbReference type="InterPro" id="IPR050300">
    <property type="entry name" value="GDXG_lipolytic_enzyme"/>
</dbReference>
<name>A0A2S8B3X5_9SPHN</name>
<dbReference type="AlphaFoldDB" id="A0A2S8B3X5"/>
<dbReference type="SUPFAM" id="SSF53474">
    <property type="entry name" value="alpha/beta-Hydrolases"/>
    <property type="match status" value="1"/>
</dbReference>
<sequence>MRTILILAALATASPAVAQISVPAFTLPASNQLSDEALKILERMKEATAPAEIAGDVAKQRAFYGRYNDDRLAEMRRHFRTSERRETLNGVTVDIVEPADGIAKGNQERVVINVHGGAFMWGSGSGALVEAIPIAATMGVKVVTVDYRLSPEHRYPAASADVTAVYKALLKQYPAANIGIYGCSAGGVITAQATAWIRREGLARPGAIGTFCGTGAPYSGDSPYLAGLITGGAALPVPALPDVLPLPYMQGIEASDTTAYPLVSETAVKAMPPTLLLAGGRDFATSALTLAHRRLAAAGVESELYLFDGLPHAFFVWPDMPESTEAYRLIASFFDRHLGRRAR</sequence>
<keyword evidence="6" id="KW-1185">Reference proteome</keyword>
<reference evidence="6" key="1">
    <citation type="submission" date="2017-11" db="EMBL/GenBank/DDBJ databases">
        <title>The complete genome sequence of Sphingopyxis pomeranensis sp. nov. strain WS5A3p.</title>
        <authorList>
            <person name="Kaminski M.A."/>
        </authorList>
    </citation>
    <scope>NUCLEOTIDE SEQUENCE [LARGE SCALE GENOMIC DNA]</scope>
    <source>
        <strain evidence="6">WS5A3p</strain>
    </source>
</reference>
<dbReference type="GO" id="GO:0004806">
    <property type="term" value="F:triacylglycerol lipase activity"/>
    <property type="evidence" value="ECO:0007669"/>
    <property type="project" value="TreeGrafter"/>
</dbReference>
<dbReference type="InterPro" id="IPR013094">
    <property type="entry name" value="AB_hydrolase_3"/>
</dbReference>
<dbReference type="PANTHER" id="PTHR48081">
    <property type="entry name" value="AB HYDROLASE SUPERFAMILY PROTEIN C4A8.06C"/>
    <property type="match status" value="1"/>
</dbReference>
<keyword evidence="3" id="KW-0732">Signal</keyword>
<proteinExistence type="inferred from homology"/>
<evidence type="ECO:0000313" key="5">
    <source>
        <dbReference type="EMBL" id="PQM27105.1"/>
    </source>
</evidence>
<evidence type="ECO:0000256" key="3">
    <source>
        <dbReference type="SAM" id="SignalP"/>
    </source>
</evidence>
<protein>
    <submittedName>
        <fullName evidence="5">Alpha/beta hydrolase</fullName>
    </submittedName>
</protein>
<dbReference type="Proteomes" id="UP000238954">
    <property type="component" value="Chromosome"/>
</dbReference>
<feature type="domain" description="Alpha/beta hydrolase fold-3" evidence="4">
    <location>
        <begin position="111"/>
        <end position="315"/>
    </location>
</feature>
<evidence type="ECO:0000256" key="2">
    <source>
        <dbReference type="ARBA" id="ARBA00022801"/>
    </source>
</evidence>
<keyword evidence="2 5" id="KW-0378">Hydrolase</keyword>
<accession>A0A2S8B3X5</accession>
<comment type="caution">
    <text evidence="5">The sequence shown here is derived from an EMBL/GenBank/DDBJ whole genome shotgun (WGS) entry which is preliminary data.</text>
</comment>
<dbReference type="PANTHER" id="PTHR48081:SF30">
    <property type="entry name" value="ACETYL-HYDROLASE LIPR-RELATED"/>
    <property type="match status" value="1"/>
</dbReference>
<organism evidence="5 6">
    <name type="scientific">Sphingopyxis lindanitolerans</name>
    <dbReference type="NCBI Taxonomy" id="2054227"/>
    <lineage>
        <taxon>Bacteria</taxon>
        <taxon>Pseudomonadati</taxon>
        <taxon>Pseudomonadota</taxon>
        <taxon>Alphaproteobacteria</taxon>
        <taxon>Sphingomonadales</taxon>
        <taxon>Sphingomonadaceae</taxon>
        <taxon>Sphingopyxis</taxon>
    </lineage>
</organism>
<feature type="signal peptide" evidence="3">
    <location>
        <begin position="1"/>
        <end position="18"/>
    </location>
</feature>
<dbReference type="Pfam" id="PF07859">
    <property type="entry name" value="Abhydrolase_3"/>
    <property type="match status" value="1"/>
</dbReference>
<evidence type="ECO:0000313" key="6">
    <source>
        <dbReference type="Proteomes" id="UP000238954"/>
    </source>
</evidence>
<evidence type="ECO:0000256" key="1">
    <source>
        <dbReference type="ARBA" id="ARBA00010515"/>
    </source>
</evidence>
<feature type="chain" id="PRO_5015442609" evidence="3">
    <location>
        <begin position="19"/>
        <end position="343"/>
    </location>
</feature>
<dbReference type="InterPro" id="IPR029058">
    <property type="entry name" value="AB_hydrolase_fold"/>
</dbReference>